<feature type="transmembrane region" description="Helical" evidence="1">
    <location>
        <begin position="53"/>
        <end position="76"/>
    </location>
</feature>
<comment type="caution">
    <text evidence="2">The sequence shown here is derived from an EMBL/GenBank/DDBJ whole genome shotgun (WGS) entry which is preliminary data.</text>
</comment>
<dbReference type="EMBL" id="JAECVW010000011">
    <property type="protein sequence ID" value="MBH8596227.1"/>
    <property type="molecule type" value="Genomic_DNA"/>
</dbReference>
<proteinExistence type="predicted"/>
<organism evidence="2 3">
    <name type="scientific">Thermoactinomyces intermedius</name>
    <dbReference type="NCBI Taxonomy" id="2024"/>
    <lineage>
        <taxon>Bacteria</taxon>
        <taxon>Bacillati</taxon>
        <taxon>Bacillota</taxon>
        <taxon>Bacilli</taxon>
        <taxon>Bacillales</taxon>
        <taxon>Thermoactinomycetaceae</taxon>
        <taxon>Thermoactinomyces</taxon>
    </lineage>
</organism>
<keyword evidence="1" id="KW-1133">Transmembrane helix</keyword>
<dbReference type="Proteomes" id="UP000633619">
    <property type="component" value="Unassembled WGS sequence"/>
</dbReference>
<dbReference type="AlphaFoldDB" id="A0A8I1AEB3"/>
<evidence type="ECO:0000313" key="2">
    <source>
        <dbReference type="EMBL" id="MBH8596227.1"/>
    </source>
</evidence>
<name>A0A8I1AEB3_THEIN</name>
<protein>
    <submittedName>
        <fullName evidence="2">Uncharacterized protein</fullName>
    </submittedName>
</protein>
<evidence type="ECO:0000313" key="3">
    <source>
        <dbReference type="Proteomes" id="UP000633619"/>
    </source>
</evidence>
<keyword evidence="1" id="KW-0472">Membrane</keyword>
<keyword evidence="1" id="KW-0812">Transmembrane</keyword>
<keyword evidence="3" id="KW-1185">Reference proteome</keyword>
<accession>A0A8I1AEB3</accession>
<evidence type="ECO:0000256" key="1">
    <source>
        <dbReference type="SAM" id="Phobius"/>
    </source>
</evidence>
<sequence>MGAPDLKGTIAFISSFADLFMLFAAVAIVILTFIAIWQIGFKGKKPVKVFTQYFVRILALWIISSCLIIMVAAQLMSSLWDSVLLVIDMVGGKLAEAAKGDM</sequence>
<reference evidence="2 3" key="1">
    <citation type="submission" date="2020-12" db="EMBL/GenBank/DDBJ databases">
        <title>WGS of Thermoactinomyces spp.</title>
        <authorList>
            <person name="Cheng K."/>
        </authorList>
    </citation>
    <scope>NUCLEOTIDE SEQUENCE [LARGE SCALE GENOMIC DNA]</scope>
    <source>
        <strain evidence="3">CICC 10671\DSM 43846</strain>
    </source>
</reference>
<feature type="transmembrane region" description="Helical" evidence="1">
    <location>
        <begin position="20"/>
        <end position="41"/>
    </location>
</feature>
<dbReference type="RefSeq" id="WP_181732895.1">
    <property type="nucleotide sequence ID" value="NZ_JACEIR010000013.1"/>
</dbReference>
<gene>
    <name evidence="2" type="ORF">I8U20_13040</name>
</gene>